<feature type="transmembrane region" description="Helical" evidence="1">
    <location>
        <begin position="87"/>
        <end position="105"/>
    </location>
</feature>
<dbReference type="EMBL" id="JACIJF010000024">
    <property type="protein sequence ID" value="MBB5712745.1"/>
    <property type="molecule type" value="Genomic_DNA"/>
</dbReference>
<keyword evidence="1" id="KW-1133">Transmembrane helix</keyword>
<reference evidence="2 3" key="1">
    <citation type="submission" date="2020-08" db="EMBL/GenBank/DDBJ databases">
        <title>Genomic Encyclopedia of Type Strains, Phase IV (KMG-IV): sequencing the most valuable type-strain genomes for metagenomic binning, comparative biology and taxonomic classification.</title>
        <authorList>
            <person name="Goeker M."/>
        </authorList>
    </citation>
    <scope>NUCLEOTIDE SEQUENCE [LARGE SCALE GENOMIC DNA]</scope>
    <source>
        <strain evidence="2 3">DSM 26736</strain>
    </source>
</reference>
<evidence type="ECO:0000313" key="3">
    <source>
        <dbReference type="Proteomes" id="UP000527143"/>
    </source>
</evidence>
<keyword evidence="1" id="KW-0472">Membrane</keyword>
<evidence type="ECO:0000256" key="1">
    <source>
        <dbReference type="SAM" id="Phobius"/>
    </source>
</evidence>
<sequence length="148" mass="16242">MNAPFGRRLPQCPCCRSPLLGWPAETRLRSCNACYRPIIRIPSIRHAGVSHLRSLLDLGYTIYGVLTLVLVATFALSDMSALRFVKLFSVLLFIVGSVLIVEGYLSIRTKVGFSRRKVLRSQAAYWAGVGRFAAGVLALCLMLVGLGI</sequence>
<feature type="transmembrane region" description="Helical" evidence="1">
    <location>
        <begin position="55"/>
        <end position="75"/>
    </location>
</feature>
<organism evidence="2 3">
    <name type="scientific">Sphingomonas xinjiangensis</name>
    <dbReference type="NCBI Taxonomy" id="643568"/>
    <lineage>
        <taxon>Bacteria</taxon>
        <taxon>Pseudomonadati</taxon>
        <taxon>Pseudomonadota</taxon>
        <taxon>Alphaproteobacteria</taxon>
        <taxon>Sphingomonadales</taxon>
        <taxon>Sphingomonadaceae</taxon>
        <taxon>Sphingomonas</taxon>
    </lineage>
</organism>
<dbReference type="Proteomes" id="UP000527143">
    <property type="component" value="Unassembled WGS sequence"/>
</dbReference>
<comment type="caution">
    <text evidence="2">The sequence shown here is derived from an EMBL/GenBank/DDBJ whole genome shotgun (WGS) entry which is preliminary data.</text>
</comment>
<keyword evidence="1" id="KW-0812">Transmembrane</keyword>
<feature type="transmembrane region" description="Helical" evidence="1">
    <location>
        <begin position="125"/>
        <end position="146"/>
    </location>
</feature>
<dbReference type="AlphaFoldDB" id="A0A840YSU7"/>
<keyword evidence="3" id="KW-1185">Reference proteome</keyword>
<gene>
    <name evidence="2" type="ORF">FHT02_004005</name>
</gene>
<proteinExistence type="predicted"/>
<name>A0A840YSU7_9SPHN</name>
<protein>
    <submittedName>
        <fullName evidence="2">Uncharacterized protein</fullName>
    </submittedName>
</protein>
<dbReference type="RefSeq" id="WP_184091500.1">
    <property type="nucleotide sequence ID" value="NZ_JACIJF010000024.1"/>
</dbReference>
<evidence type="ECO:0000313" key="2">
    <source>
        <dbReference type="EMBL" id="MBB5712745.1"/>
    </source>
</evidence>
<accession>A0A840YSU7</accession>